<evidence type="ECO:0000313" key="13">
    <source>
        <dbReference type="Proteomes" id="UP000596660"/>
    </source>
</evidence>
<keyword evidence="4" id="KW-1003">Cell membrane</keyword>
<keyword evidence="8 11" id="KW-1133">Transmembrane helix</keyword>
<feature type="transmembrane region" description="Helical" evidence="11">
    <location>
        <begin position="101"/>
        <end position="125"/>
    </location>
</feature>
<dbReference type="GO" id="GO:0051119">
    <property type="term" value="F:sugar transmembrane transporter activity"/>
    <property type="evidence" value="ECO:0007669"/>
    <property type="project" value="InterPro"/>
</dbReference>
<dbReference type="FunFam" id="1.20.1280.290:FF:000001">
    <property type="entry name" value="Bidirectional sugar transporter SWEET"/>
    <property type="match status" value="1"/>
</dbReference>
<feature type="transmembrane region" description="Helical" evidence="11">
    <location>
        <begin position="131"/>
        <end position="152"/>
    </location>
</feature>
<comment type="function">
    <text evidence="11">Mediates both low-affinity uptake and efflux of sugar across the membrane.</text>
</comment>
<dbReference type="Gene3D" id="1.20.1280.290">
    <property type="match status" value="2"/>
</dbReference>
<dbReference type="SMR" id="A0A803L8P0"/>
<evidence type="ECO:0000256" key="7">
    <source>
        <dbReference type="ARBA" id="ARBA00022737"/>
    </source>
</evidence>
<comment type="subcellular location">
    <subcellularLocation>
        <location evidence="1">Cell membrane</location>
        <topology evidence="1">Multi-pass membrane protein</topology>
    </subcellularLocation>
</comment>
<sequence length="242" mass="27168">MVSPNAIRNTLGIIGNVISFGLFLSPVPTFLRIIKNKSVEEFKPDPYLCTVINCLFWCLYGLPFVHPNNILVTTINGIGLGIELIYLAIFLTYASNSKRKFIAWVLLGEVVLFVAVVLLTLFIFHNTDKRTIFVGAFCVVFNVSMYFSPLTVMRKVMRTKSVEYMPFFLTLAGFLNGVCWTAYAFIHIDFWMVVPNGLGAISGIIQLILYGTYYKTTPKSSKLDAVKPSQVELPPSKPIEEV</sequence>
<feature type="transmembrane region" description="Helical" evidence="11">
    <location>
        <begin position="192"/>
        <end position="213"/>
    </location>
</feature>
<evidence type="ECO:0000256" key="3">
    <source>
        <dbReference type="ARBA" id="ARBA00022448"/>
    </source>
</evidence>
<evidence type="ECO:0000256" key="10">
    <source>
        <dbReference type="ARBA" id="ARBA00037238"/>
    </source>
</evidence>
<feature type="transmembrane region" description="Helical" evidence="11">
    <location>
        <begin position="12"/>
        <end position="34"/>
    </location>
</feature>
<evidence type="ECO:0000256" key="8">
    <source>
        <dbReference type="ARBA" id="ARBA00022989"/>
    </source>
</evidence>
<keyword evidence="9 11" id="KW-0472">Membrane</keyword>
<dbReference type="InterPro" id="IPR047664">
    <property type="entry name" value="SWEET"/>
</dbReference>
<dbReference type="Proteomes" id="UP000596660">
    <property type="component" value="Unplaced"/>
</dbReference>
<evidence type="ECO:0000256" key="9">
    <source>
        <dbReference type="ARBA" id="ARBA00023136"/>
    </source>
</evidence>
<keyword evidence="5 11" id="KW-0762">Sugar transport</keyword>
<reference evidence="12" key="1">
    <citation type="journal article" date="2017" name="Nature">
        <title>The genome of Chenopodium quinoa.</title>
        <authorList>
            <person name="Jarvis D.E."/>
            <person name="Ho Y.S."/>
            <person name="Lightfoot D.J."/>
            <person name="Schmoeckel S.M."/>
            <person name="Li B."/>
            <person name="Borm T.J.A."/>
            <person name="Ohyanagi H."/>
            <person name="Mineta K."/>
            <person name="Michell C.T."/>
            <person name="Saber N."/>
            <person name="Kharbatia N.M."/>
            <person name="Rupper R.R."/>
            <person name="Sharp A.R."/>
            <person name="Dally N."/>
            <person name="Boughton B.A."/>
            <person name="Woo Y.H."/>
            <person name="Gao G."/>
            <person name="Schijlen E.G.W.M."/>
            <person name="Guo X."/>
            <person name="Momin A.A."/>
            <person name="Negrao S."/>
            <person name="Al-Babili S."/>
            <person name="Gehring C."/>
            <person name="Roessner U."/>
            <person name="Jung C."/>
            <person name="Murphy K."/>
            <person name="Arold S.T."/>
            <person name="Gojobori T."/>
            <person name="van der Linden C.G."/>
            <person name="van Loo E.N."/>
            <person name="Jellen E.N."/>
            <person name="Maughan P.J."/>
            <person name="Tester M."/>
        </authorList>
    </citation>
    <scope>NUCLEOTIDE SEQUENCE [LARGE SCALE GENOMIC DNA]</scope>
    <source>
        <strain evidence="12">cv. PI 614886</strain>
    </source>
</reference>
<dbReference type="GO" id="GO:0005886">
    <property type="term" value="C:plasma membrane"/>
    <property type="evidence" value="ECO:0007669"/>
    <property type="project" value="UniProtKB-SubCell"/>
</dbReference>
<dbReference type="PANTHER" id="PTHR10791:SF30">
    <property type="entry name" value="SUGAR TRANSPORTER SWEET1"/>
    <property type="match status" value="1"/>
</dbReference>
<comment type="function">
    <text evidence="10">Mediates both low-affinity uptake and efflux of sugar across the plasma membrane.</text>
</comment>
<evidence type="ECO:0000256" key="4">
    <source>
        <dbReference type="ARBA" id="ARBA00022475"/>
    </source>
</evidence>
<evidence type="ECO:0000256" key="11">
    <source>
        <dbReference type="RuleBase" id="RU910715"/>
    </source>
</evidence>
<name>A0A803L8P0_CHEQI</name>
<reference evidence="12" key="2">
    <citation type="submission" date="2021-03" db="UniProtKB">
        <authorList>
            <consortium name="EnsemblPlants"/>
        </authorList>
    </citation>
    <scope>IDENTIFICATION</scope>
</reference>
<dbReference type="EnsemblPlants" id="AUR62008229-RA">
    <property type="protein sequence ID" value="AUR62008229-RA:cds"/>
    <property type="gene ID" value="AUR62008229"/>
</dbReference>
<protein>
    <recommendedName>
        <fullName evidence="11">Bidirectional sugar transporter SWEET</fullName>
    </recommendedName>
</protein>
<evidence type="ECO:0000256" key="5">
    <source>
        <dbReference type="ARBA" id="ARBA00022597"/>
    </source>
</evidence>
<evidence type="ECO:0000256" key="2">
    <source>
        <dbReference type="ARBA" id="ARBA00007809"/>
    </source>
</evidence>
<comment type="caution">
    <text evidence="11">Lacks conserved residue(s) required for the propagation of feature annotation.</text>
</comment>
<evidence type="ECO:0000256" key="1">
    <source>
        <dbReference type="ARBA" id="ARBA00004651"/>
    </source>
</evidence>
<dbReference type="FunFam" id="1.20.1280.290:FF:000002">
    <property type="entry name" value="Bidirectional sugar transporter SWEET"/>
    <property type="match status" value="1"/>
</dbReference>
<evidence type="ECO:0000256" key="6">
    <source>
        <dbReference type="ARBA" id="ARBA00022692"/>
    </source>
</evidence>
<organism evidence="12 13">
    <name type="scientific">Chenopodium quinoa</name>
    <name type="common">Quinoa</name>
    <dbReference type="NCBI Taxonomy" id="63459"/>
    <lineage>
        <taxon>Eukaryota</taxon>
        <taxon>Viridiplantae</taxon>
        <taxon>Streptophyta</taxon>
        <taxon>Embryophyta</taxon>
        <taxon>Tracheophyta</taxon>
        <taxon>Spermatophyta</taxon>
        <taxon>Magnoliopsida</taxon>
        <taxon>eudicotyledons</taxon>
        <taxon>Gunneridae</taxon>
        <taxon>Pentapetalae</taxon>
        <taxon>Caryophyllales</taxon>
        <taxon>Chenopodiaceae</taxon>
        <taxon>Chenopodioideae</taxon>
        <taxon>Atripliceae</taxon>
        <taxon>Chenopodium</taxon>
    </lineage>
</organism>
<dbReference type="AlphaFoldDB" id="A0A803L8P0"/>
<keyword evidence="13" id="KW-1185">Reference proteome</keyword>
<evidence type="ECO:0000313" key="12">
    <source>
        <dbReference type="EnsemblPlants" id="AUR62008229-RA:cds"/>
    </source>
</evidence>
<dbReference type="GO" id="GO:0051260">
    <property type="term" value="P:protein homooligomerization"/>
    <property type="evidence" value="ECO:0007669"/>
    <property type="project" value="UniProtKB-ARBA"/>
</dbReference>
<dbReference type="OMA" id="LWLIGEM"/>
<proteinExistence type="inferred from homology"/>
<feature type="transmembrane region" description="Helical" evidence="11">
    <location>
        <begin position="70"/>
        <end position="94"/>
    </location>
</feature>
<keyword evidence="7" id="KW-0677">Repeat</keyword>
<dbReference type="Gramene" id="AUR62008229-RA">
    <property type="protein sequence ID" value="AUR62008229-RA:cds"/>
    <property type="gene ID" value="AUR62008229"/>
</dbReference>
<accession>A0A803L8P0</accession>
<dbReference type="Pfam" id="PF03083">
    <property type="entry name" value="MtN3_slv"/>
    <property type="match status" value="2"/>
</dbReference>
<feature type="transmembrane region" description="Helical" evidence="11">
    <location>
        <begin position="164"/>
        <end position="186"/>
    </location>
</feature>
<keyword evidence="3 11" id="KW-0813">Transport</keyword>
<dbReference type="InterPro" id="IPR004316">
    <property type="entry name" value="SWEET_rpt"/>
</dbReference>
<dbReference type="PANTHER" id="PTHR10791">
    <property type="entry name" value="RAG1-ACTIVATING PROTEIN 1"/>
    <property type="match status" value="1"/>
</dbReference>
<keyword evidence="6 11" id="KW-0812">Transmembrane</keyword>
<comment type="similarity">
    <text evidence="2 11">Belongs to the SWEET sugar transporter family.</text>
</comment>